<evidence type="ECO:0000313" key="4">
    <source>
        <dbReference type="EMBL" id="CAH2066352.1"/>
    </source>
</evidence>
<gene>
    <name evidence="4" type="ORF">TAV2_LOCUS16282</name>
</gene>
<feature type="region of interest" description="Disordered" evidence="1">
    <location>
        <begin position="110"/>
        <end position="167"/>
    </location>
</feature>
<dbReference type="InterPro" id="IPR025558">
    <property type="entry name" value="DUF4283"/>
</dbReference>
<dbReference type="Pfam" id="PF13966">
    <property type="entry name" value="zf-RVT"/>
    <property type="match status" value="1"/>
</dbReference>
<feature type="region of interest" description="Disordered" evidence="1">
    <location>
        <begin position="506"/>
        <end position="537"/>
    </location>
</feature>
<organism evidence="4 5">
    <name type="scientific">Thlaspi arvense</name>
    <name type="common">Field penny-cress</name>
    <dbReference type="NCBI Taxonomy" id="13288"/>
    <lineage>
        <taxon>Eukaryota</taxon>
        <taxon>Viridiplantae</taxon>
        <taxon>Streptophyta</taxon>
        <taxon>Embryophyta</taxon>
        <taxon>Tracheophyta</taxon>
        <taxon>Spermatophyta</taxon>
        <taxon>Magnoliopsida</taxon>
        <taxon>eudicotyledons</taxon>
        <taxon>Gunneridae</taxon>
        <taxon>Pentapetalae</taxon>
        <taxon>rosids</taxon>
        <taxon>malvids</taxon>
        <taxon>Brassicales</taxon>
        <taxon>Brassicaceae</taxon>
        <taxon>Thlaspideae</taxon>
        <taxon>Thlaspi</taxon>
    </lineage>
</organism>
<evidence type="ECO:0000259" key="3">
    <source>
        <dbReference type="Pfam" id="PF14111"/>
    </source>
</evidence>
<reference evidence="4 5" key="1">
    <citation type="submission" date="2022-03" db="EMBL/GenBank/DDBJ databases">
        <authorList>
            <person name="Nunn A."/>
            <person name="Chopra R."/>
            <person name="Nunn A."/>
            <person name="Contreras Garrido A."/>
        </authorList>
    </citation>
    <scope>NUCLEOTIDE SEQUENCE [LARGE SCALE GENOMIC DNA]</scope>
</reference>
<dbReference type="PANTHER" id="PTHR31286:SF90">
    <property type="entry name" value="DUF4283 DOMAIN-CONTAINING PROTEIN"/>
    <property type="match status" value="1"/>
</dbReference>
<dbReference type="InterPro" id="IPR026960">
    <property type="entry name" value="RVT-Znf"/>
</dbReference>
<dbReference type="PANTHER" id="PTHR31286">
    <property type="entry name" value="GLYCINE-RICH CELL WALL STRUCTURAL PROTEIN 1.8-LIKE"/>
    <property type="match status" value="1"/>
</dbReference>
<evidence type="ECO:0008006" key="6">
    <source>
        <dbReference type="Google" id="ProtNLM"/>
    </source>
</evidence>
<dbReference type="EMBL" id="OU466861">
    <property type="protein sequence ID" value="CAH2066352.1"/>
    <property type="molecule type" value="Genomic_DNA"/>
</dbReference>
<feature type="domain" description="Reverse transcriptase zinc-binding" evidence="2">
    <location>
        <begin position="892"/>
        <end position="937"/>
    </location>
</feature>
<feature type="compositionally biased region" description="Pro residues" evidence="1">
    <location>
        <begin position="1"/>
        <end position="14"/>
    </location>
</feature>
<evidence type="ECO:0000256" key="1">
    <source>
        <dbReference type="SAM" id="MobiDB-lite"/>
    </source>
</evidence>
<feature type="region of interest" description="Disordered" evidence="1">
    <location>
        <begin position="68"/>
        <end position="93"/>
    </location>
</feature>
<feature type="region of interest" description="Disordered" evidence="1">
    <location>
        <begin position="1"/>
        <end position="38"/>
    </location>
</feature>
<accession>A0AAU9SMY1</accession>
<feature type="domain" description="DUF4283" evidence="3">
    <location>
        <begin position="209"/>
        <end position="291"/>
    </location>
</feature>
<feature type="compositionally biased region" description="Polar residues" evidence="1">
    <location>
        <begin position="29"/>
        <end position="38"/>
    </location>
</feature>
<keyword evidence="5" id="KW-1185">Reference proteome</keyword>
<feature type="non-terminal residue" evidence="4">
    <location>
        <position position="1"/>
    </location>
</feature>
<evidence type="ECO:0000259" key="2">
    <source>
        <dbReference type="Pfam" id="PF13966"/>
    </source>
</evidence>
<name>A0AAU9SMY1_THLAR</name>
<feature type="region of interest" description="Disordered" evidence="1">
    <location>
        <begin position="403"/>
        <end position="467"/>
    </location>
</feature>
<protein>
    <recommendedName>
        <fullName evidence="6">DUF4283 domain-containing protein</fullName>
    </recommendedName>
</protein>
<proteinExistence type="predicted"/>
<dbReference type="Pfam" id="PF14111">
    <property type="entry name" value="DUF4283"/>
    <property type="match status" value="1"/>
</dbReference>
<feature type="compositionally biased region" description="Polar residues" evidence="1">
    <location>
        <begin position="447"/>
        <end position="462"/>
    </location>
</feature>
<feature type="non-terminal residue" evidence="4">
    <location>
        <position position="1033"/>
    </location>
</feature>
<evidence type="ECO:0000313" key="5">
    <source>
        <dbReference type="Proteomes" id="UP000836841"/>
    </source>
</evidence>
<sequence>FLCPPLVPPDPPDPSSLLLSQFPPLSPPVTQKSQSSPQIAHVMVPEEVSVAEIPTATTVVEIPTVTTEIEMPQSETASPEASKPSIAKTRSETTVPEKFTILVPKSTSPLQTNTALNIPHPPQAAAIHPPSSAQTTSATSLPQTAARPSAPQPPSEPHTNISQTTVPPSLVERIRVFEDRSLRRLAPVTISETGRPRVLIPDEVFQRGEELHKDFIVCYFNGRPPPYSQIQSVLNHLWGKGGKLEIHNNLISRNMIVRIPSDYLRKKILEKGFWYVRDSMFHTAQWSSAHSAESPPLDAIQIWAHLTGISLNLRHQKGLSLVAGLVGEPVETDEFTKNLVSHTLSHVKVEVNLTKELPRVVEFQRQSGEVVEVLVDYPWLPPTCSHCKELGHIVRNCLKVPLPPRTTNATPKAQVARGAKKKNVSSDQDTVFQQAHDLPNNKKNKEAASTSSTPDVVSNSENHPPVTPVSHSAILTARIPFPRSSSLPSLVLTTVPVVIALPATITPTGEPYPYSPPENEKKATLKRSRSNPSLNTSLSLNSHRLVSKLCHGWSFTSNHSSDENGRIILIWRDPAKVRILHQSRQTLTCEMGLFDFEVSRPILYVDQLLLVNCHALSMFPNSTATFLPLLTSDHSPCLVDLAHQLPKAGTRPFKFYNYLTKHPNFHHLLQEAWFQAGSFGFTLTILCWKQKTIKRALKELNRENFSQIQVRVCEAYSLLQVVQSILAPDILPSMSISSPPDWFQSLSSFRACCLKLIWLIFFQSGSMWVAWYKSVVLKGSLNNFWTAKPHRKHSWLANKLLKVREDMFPWIKLRLGNGNNCRFWSDNWSPFGSIKSFIHSRRGIPENAILSSLHHQGQWMLPSARSESEVSLQAYLTTIDLTAEDDYYEWIIDDQVSEKDQILGWGLQTDANCLLCNSCDESMKHILFDCAFSWDIWMEVERRSNLQACRVWGDSILQMQSLWGGKHANRLTLLGWQATIYWIWAERNARLHQQNFRSTETLITLIDRQIRNKIASFREKNPAAAIMALDGDL</sequence>
<feature type="compositionally biased region" description="Polar residues" evidence="1">
    <location>
        <begin position="157"/>
        <end position="167"/>
    </location>
</feature>
<feature type="compositionally biased region" description="Low complexity" evidence="1">
    <location>
        <begin position="123"/>
        <end position="146"/>
    </location>
</feature>
<dbReference type="Proteomes" id="UP000836841">
    <property type="component" value="Chromosome 5"/>
</dbReference>
<dbReference type="AlphaFoldDB" id="A0AAU9SMY1"/>
<dbReference type="InterPro" id="IPR040256">
    <property type="entry name" value="At4g02000-like"/>
</dbReference>